<geneLocation type="mitochondrion" evidence="5"/>
<dbReference type="InterPro" id="IPR003647">
    <property type="entry name" value="Intron_nuc_1_rpt"/>
</dbReference>
<keyword evidence="5" id="KW-0496">Mitochondrion</keyword>
<accession>A0A8E6Z8G5</accession>
<dbReference type="AlphaFoldDB" id="A0A8E6Z8G5"/>
<evidence type="ECO:0000256" key="1">
    <source>
        <dbReference type="ARBA" id="ARBA00022722"/>
    </source>
</evidence>
<dbReference type="InterPro" id="IPR000305">
    <property type="entry name" value="GIY-YIG_endonuc"/>
</dbReference>
<feature type="domain" description="GIY-YIG" evidence="4">
    <location>
        <begin position="26"/>
        <end position="115"/>
    </location>
</feature>
<evidence type="ECO:0000313" key="5">
    <source>
        <dbReference type="EMBL" id="QVV23904.1"/>
    </source>
</evidence>
<dbReference type="GO" id="GO:0003677">
    <property type="term" value="F:DNA binding"/>
    <property type="evidence" value="ECO:0007669"/>
    <property type="project" value="InterPro"/>
</dbReference>
<dbReference type="PROSITE" id="PS50164">
    <property type="entry name" value="GIY_YIG"/>
    <property type="match status" value="1"/>
</dbReference>
<gene>
    <name evidence="5" type="primary">orf342</name>
</gene>
<sequence>MNNITPIISYINADKNKKIIFKDNIKKSGIYMWTNLINSKFYIGSSVSLTTRFTTYFSLASLRKRTKNESSAIYKALLKYSHNNFKLDIIEYCEPEVLIAREQYYIDLLKPEYNILKVANSRLGSKHTEVTKLKISQKVKGANHPFFGKEHTDESRNKIRVSLILYYKNNVVKNKSTVNSNNKLKSNAVITSKSSLNYKGIEVSVFDKDNNFIQKFLSIRKAAIYFNVSDRTMGRRLKKGYCNNFIYKSSN</sequence>
<dbReference type="Pfam" id="PF01541">
    <property type="entry name" value="GIY-YIG"/>
    <property type="match status" value="1"/>
</dbReference>
<dbReference type="Pfam" id="PF07453">
    <property type="entry name" value="NUMOD1"/>
    <property type="match status" value="1"/>
</dbReference>
<name>A0A8E6Z8G5_9HYPO</name>
<protein>
    <recommendedName>
        <fullName evidence="4">GIY-YIG domain-containing protein</fullName>
    </recommendedName>
</protein>
<evidence type="ECO:0000256" key="2">
    <source>
        <dbReference type="ARBA" id="ARBA00022759"/>
    </source>
</evidence>
<dbReference type="InterPro" id="IPR003611">
    <property type="entry name" value="NUMOD3"/>
</dbReference>
<dbReference type="SMART" id="SM00496">
    <property type="entry name" value="IENR2"/>
    <property type="match status" value="2"/>
</dbReference>
<evidence type="ECO:0000256" key="3">
    <source>
        <dbReference type="ARBA" id="ARBA00022801"/>
    </source>
</evidence>
<dbReference type="CDD" id="cd10445">
    <property type="entry name" value="GIY-YIG_bI1_like"/>
    <property type="match status" value="1"/>
</dbReference>
<dbReference type="SMART" id="SM00465">
    <property type="entry name" value="GIYc"/>
    <property type="match status" value="1"/>
</dbReference>
<keyword evidence="2" id="KW-0255">Endonuclease</keyword>
<organism evidence="5">
    <name type="scientific">Trichoderma cornu-damae</name>
    <dbReference type="NCBI Taxonomy" id="654480"/>
    <lineage>
        <taxon>Eukaryota</taxon>
        <taxon>Fungi</taxon>
        <taxon>Dikarya</taxon>
        <taxon>Ascomycota</taxon>
        <taxon>Pezizomycotina</taxon>
        <taxon>Sordariomycetes</taxon>
        <taxon>Hypocreomycetidae</taxon>
        <taxon>Hypocreales</taxon>
        <taxon>Hypocreaceae</taxon>
        <taxon>Trichoderma</taxon>
    </lineage>
</organism>
<dbReference type="InterPro" id="IPR010896">
    <property type="entry name" value="NUMOD1"/>
</dbReference>
<dbReference type="Pfam" id="PF07460">
    <property type="entry name" value="NUMOD3"/>
    <property type="match status" value="1"/>
</dbReference>
<dbReference type="GO" id="GO:0016787">
    <property type="term" value="F:hydrolase activity"/>
    <property type="evidence" value="ECO:0007669"/>
    <property type="project" value="UniProtKB-KW"/>
</dbReference>
<dbReference type="SMART" id="SM00497">
    <property type="entry name" value="IENR1"/>
    <property type="match status" value="1"/>
</dbReference>
<dbReference type="InterPro" id="IPR006350">
    <property type="entry name" value="Intron_endoG1"/>
</dbReference>
<keyword evidence="3" id="KW-0378">Hydrolase</keyword>
<dbReference type="EMBL" id="MW525445">
    <property type="protein sequence ID" value="QVV23904.1"/>
    <property type="molecule type" value="Genomic_DNA"/>
</dbReference>
<keyword evidence="1" id="KW-0540">Nuclease</keyword>
<dbReference type="NCBIfam" id="TIGR01453">
    <property type="entry name" value="grpIintron_endo"/>
    <property type="match status" value="1"/>
</dbReference>
<reference evidence="5" key="1">
    <citation type="submission" date="2021-01" db="EMBL/GenBank/DDBJ databases">
        <title>The complete mitochondrial genome sequence of Trichoderma cornu-damae (Agaricales, Basidiomycota).</title>
        <authorList>
            <person name="Jo J.W."/>
            <person name="Kwak Y.-N."/>
            <person name="Lee H."/>
            <person name="Kim C.-S."/>
            <person name="Chung J.-W."/>
        </authorList>
    </citation>
    <scope>NUCLEOTIDE SEQUENCE</scope>
    <source>
        <strain evidence="5">KA19-0412C</strain>
    </source>
</reference>
<dbReference type="GO" id="GO:0004519">
    <property type="term" value="F:endonuclease activity"/>
    <property type="evidence" value="ECO:0007669"/>
    <property type="project" value="UniProtKB-KW"/>
</dbReference>
<evidence type="ECO:0000259" key="4">
    <source>
        <dbReference type="PROSITE" id="PS50164"/>
    </source>
</evidence>
<proteinExistence type="predicted"/>